<organism evidence="2 3">
    <name type="scientific">Rhodopseudomonas faecalis</name>
    <dbReference type="NCBI Taxonomy" id="99655"/>
    <lineage>
        <taxon>Bacteria</taxon>
        <taxon>Pseudomonadati</taxon>
        <taxon>Pseudomonadota</taxon>
        <taxon>Alphaproteobacteria</taxon>
        <taxon>Hyphomicrobiales</taxon>
        <taxon>Nitrobacteraceae</taxon>
        <taxon>Rhodopseudomonas</taxon>
    </lineage>
</organism>
<comment type="caution">
    <text evidence="2">The sequence shown here is derived from an EMBL/GenBank/DDBJ whole genome shotgun (WGS) entry which is preliminary data.</text>
</comment>
<feature type="region of interest" description="Disordered" evidence="1">
    <location>
        <begin position="53"/>
        <end position="91"/>
    </location>
</feature>
<dbReference type="OrthoDB" id="8244495at2"/>
<evidence type="ECO:0000256" key="1">
    <source>
        <dbReference type="SAM" id="MobiDB-lite"/>
    </source>
</evidence>
<reference evidence="2 3" key="1">
    <citation type="submission" date="2018-06" db="EMBL/GenBank/DDBJ databases">
        <title>Genomic Encyclopedia of Archaeal and Bacterial Type Strains, Phase II (KMG-II): from individual species to whole genera.</title>
        <authorList>
            <person name="Goeker M."/>
        </authorList>
    </citation>
    <scope>NUCLEOTIDE SEQUENCE [LARGE SCALE GENOMIC DNA]</scope>
    <source>
        <strain evidence="2 3">JCM 11668</strain>
    </source>
</reference>
<keyword evidence="3" id="KW-1185">Reference proteome</keyword>
<protein>
    <submittedName>
        <fullName evidence="2">Uncharacterized protein</fullName>
    </submittedName>
</protein>
<dbReference type="AlphaFoldDB" id="A0A318TPF3"/>
<name>A0A318TPF3_9BRAD</name>
<dbReference type="Proteomes" id="UP000248148">
    <property type="component" value="Unassembled WGS sequence"/>
</dbReference>
<gene>
    <name evidence="2" type="ORF">BJ122_12149</name>
</gene>
<accession>A0A318TPF3</accession>
<dbReference type="RefSeq" id="WP_110782028.1">
    <property type="nucleotide sequence ID" value="NZ_QJTI01000021.1"/>
</dbReference>
<sequence length="91" mass="9827">MSGNASSQQDEWEPAAVGTGMISLHADSAEQPMLRVLPRPDASFLTHLIATAQHSPQTRTLRRASSADANAAYRSTASRDRVIGARPRRSI</sequence>
<evidence type="ECO:0000313" key="3">
    <source>
        <dbReference type="Proteomes" id="UP000248148"/>
    </source>
</evidence>
<proteinExistence type="predicted"/>
<dbReference type="EMBL" id="QJTI01000021">
    <property type="protein sequence ID" value="PYF01479.1"/>
    <property type="molecule type" value="Genomic_DNA"/>
</dbReference>
<evidence type="ECO:0000313" key="2">
    <source>
        <dbReference type="EMBL" id="PYF01479.1"/>
    </source>
</evidence>